<evidence type="ECO:0000313" key="2">
    <source>
        <dbReference type="EMBL" id="GJT13091.1"/>
    </source>
</evidence>
<comment type="caution">
    <text evidence="2">The sequence shown here is derived from an EMBL/GenBank/DDBJ whole genome shotgun (WGS) entry which is preliminary data.</text>
</comment>
<dbReference type="Proteomes" id="UP001151760">
    <property type="component" value="Unassembled WGS sequence"/>
</dbReference>
<sequence length="168" mass="18608">MDKGKGQISGAGDEGFIEMKRRKTGGVNGGNKHFKSVLVKPKTQYRPKAKQSTVGTASPAEVATGSKVTTYDMQEKGQCSVPLVEKINVIEKQILEGKLVLMDDDGEPLEKVDYPANSDNGDEVEPVENETARFLVSKGVGYGSKSLWEQWRKTTMDDEYDTYDDDMY</sequence>
<reference evidence="2" key="1">
    <citation type="journal article" date="2022" name="Int. J. Mol. Sci.">
        <title>Draft Genome of Tanacetum Coccineum: Genomic Comparison of Closely Related Tanacetum-Family Plants.</title>
        <authorList>
            <person name="Yamashiro T."/>
            <person name="Shiraishi A."/>
            <person name="Nakayama K."/>
            <person name="Satake H."/>
        </authorList>
    </citation>
    <scope>NUCLEOTIDE SEQUENCE</scope>
</reference>
<proteinExistence type="predicted"/>
<dbReference type="EMBL" id="BQNB010013202">
    <property type="protein sequence ID" value="GJT13091.1"/>
    <property type="molecule type" value="Genomic_DNA"/>
</dbReference>
<gene>
    <name evidence="2" type="ORF">Tco_0860133</name>
</gene>
<name>A0ABQ5BEN8_9ASTR</name>
<organism evidence="2 3">
    <name type="scientific">Tanacetum coccineum</name>
    <dbReference type="NCBI Taxonomy" id="301880"/>
    <lineage>
        <taxon>Eukaryota</taxon>
        <taxon>Viridiplantae</taxon>
        <taxon>Streptophyta</taxon>
        <taxon>Embryophyta</taxon>
        <taxon>Tracheophyta</taxon>
        <taxon>Spermatophyta</taxon>
        <taxon>Magnoliopsida</taxon>
        <taxon>eudicotyledons</taxon>
        <taxon>Gunneridae</taxon>
        <taxon>Pentapetalae</taxon>
        <taxon>asterids</taxon>
        <taxon>campanulids</taxon>
        <taxon>Asterales</taxon>
        <taxon>Asteraceae</taxon>
        <taxon>Asteroideae</taxon>
        <taxon>Anthemideae</taxon>
        <taxon>Anthemidinae</taxon>
        <taxon>Tanacetum</taxon>
    </lineage>
</organism>
<accession>A0ABQ5BEN8</accession>
<feature type="region of interest" description="Disordered" evidence="1">
    <location>
        <begin position="1"/>
        <end position="61"/>
    </location>
</feature>
<evidence type="ECO:0000256" key="1">
    <source>
        <dbReference type="SAM" id="MobiDB-lite"/>
    </source>
</evidence>
<reference evidence="2" key="2">
    <citation type="submission" date="2022-01" db="EMBL/GenBank/DDBJ databases">
        <authorList>
            <person name="Yamashiro T."/>
            <person name="Shiraishi A."/>
            <person name="Satake H."/>
            <person name="Nakayama K."/>
        </authorList>
    </citation>
    <scope>NUCLEOTIDE SEQUENCE</scope>
</reference>
<evidence type="ECO:0000313" key="3">
    <source>
        <dbReference type="Proteomes" id="UP001151760"/>
    </source>
</evidence>
<keyword evidence="3" id="KW-1185">Reference proteome</keyword>
<protein>
    <submittedName>
        <fullName evidence="2">Uncharacterized protein</fullName>
    </submittedName>
</protein>